<dbReference type="Pfam" id="PF21373">
    <property type="entry name" value="ZNHIT3_C"/>
    <property type="match status" value="1"/>
</dbReference>
<comment type="caution">
    <text evidence="3">The sequence shown here is derived from an EMBL/GenBank/DDBJ whole genome shotgun (WGS) entry which is preliminary data.</text>
</comment>
<name>A0AAW1URB9_9CUCU</name>
<gene>
    <name evidence="3" type="ORF">WA026_001926</name>
</gene>
<dbReference type="PROSITE" id="PS51083">
    <property type="entry name" value="ZF_HIT"/>
    <property type="match status" value="1"/>
</dbReference>
<dbReference type="InterPro" id="IPR048371">
    <property type="entry name" value="ZNHIT3_C"/>
</dbReference>
<evidence type="ECO:0000313" key="3">
    <source>
        <dbReference type="EMBL" id="KAK9883738.1"/>
    </source>
</evidence>
<keyword evidence="4" id="KW-1185">Reference proteome</keyword>
<dbReference type="InterPro" id="IPR007529">
    <property type="entry name" value="Znf_HIT"/>
</dbReference>
<evidence type="ECO:0000256" key="1">
    <source>
        <dbReference type="PROSITE-ProRule" id="PRU00453"/>
    </source>
</evidence>
<proteinExistence type="predicted"/>
<dbReference type="Gene3D" id="3.30.60.190">
    <property type="match status" value="1"/>
</dbReference>
<dbReference type="EMBL" id="JARQZJ010000091">
    <property type="protein sequence ID" value="KAK9883738.1"/>
    <property type="molecule type" value="Genomic_DNA"/>
</dbReference>
<dbReference type="GO" id="GO:0008270">
    <property type="term" value="F:zinc ion binding"/>
    <property type="evidence" value="ECO:0007669"/>
    <property type="project" value="UniProtKB-UniRule"/>
</dbReference>
<evidence type="ECO:0000259" key="2">
    <source>
        <dbReference type="PROSITE" id="PS51083"/>
    </source>
</evidence>
<dbReference type="AlphaFoldDB" id="A0AAW1URB9"/>
<sequence length="130" mass="15106">MTCTVCKVDTEVKYKCPSCSIRYCSKFCYAKHKGNCVPVKKLKSIEDTKQIMISKTKVLHRDLLPIKKLESLRHENRLHDLLRNPHLRDLLKTINDSKNPEEIMQKAMQEPLFTEFADACMNKLDPPSND</sequence>
<accession>A0AAW1URB9</accession>
<dbReference type="SUPFAM" id="SSF144232">
    <property type="entry name" value="HIT/MYND zinc finger-like"/>
    <property type="match status" value="1"/>
</dbReference>
<evidence type="ECO:0000313" key="4">
    <source>
        <dbReference type="Proteomes" id="UP001431783"/>
    </source>
</evidence>
<reference evidence="3 4" key="1">
    <citation type="submission" date="2023-03" db="EMBL/GenBank/DDBJ databases">
        <title>Genome insight into feeding habits of ladybird beetles.</title>
        <authorList>
            <person name="Li H.-S."/>
            <person name="Huang Y.-H."/>
            <person name="Pang H."/>
        </authorList>
    </citation>
    <scope>NUCLEOTIDE SEQUENCE [LARGE SCALE GENOMIC DNA]</scope>
    <source>
        <strain evidence="3">SYSU_2023b</strain>
        <tissue evidence="3">Whole body</tissue>
    </source>
</reference>
<keyword evidence="1" id="KW-0863">Zinc-finger</keyword>
<dbReference type="Proteomes" id="UP001431783">
    <property type="component" value="Unassembled WGS sequence"/>
</dbReference>
<keyword evidence="1" id="KW-0479">Metal-binding</keyword>
<keyword evidence="1" id="KW-0862">Zinc</keyword>
<dbReference type="Pfam" id="PF04438">
    <property type="entry name" value="zf-HIT"/>
    <property type="match status" value="1"/>
</dbReference>
<protein>
    <recommendedName>
        <fullName evidence="2">HIT-type domain-containing protein</fullName>
    </recommendedName>
</protein>
<organism evidence="3 4">
    <name type="scientific">Henosepilachna vigintioctopunctata</name>
    <dbReference type="NCBI Taxonomy" id="420089"/>
    <lineage>
        <taxon>Eukaryota</taxon>
        <taxon>Metazoa</taxon>
        <taxon>Ecdysozoa</taxon>
        <taxon>Arthropoda</taxon>
        <taxon>Hexapoda</taxon>
        <taxon>Insecta</taxon>
        <taxon>Pterygota</taxon>
        <taxon>Neoptera</taxon>
        <taxon>Endopterygota</taxon>
        <taxon>Coleoptera</taxon>
        <taxon>Polyphaga</taxon>
        <taxon>Cucujiformia</taxon>
        <taxon>Coccinelloidea</taxon>
        <taxon>Coccinellidae</taxon>
        <taxon>Epilachninae</taxon>
        <taxon>Epilachnini</taxon>
        <taxon>Henosepilachna</taxon>
    </lineage>
</organism>
<feature type="domain" description="HIT-type" evidence="2">
    <location>
        <begin position="3"/>
        <end position="36"/>
    </location>
</feature>
<dbReference type="CDD" id="cd23024">
    <property type="entry name" value="zf-HIT_ZNHIT2-3"/>
    <property type="match status" value="1"/>
</dbReference>